<dbReference type="KEGG" id="hyj:FHG12_02915"/>
<proteinExistence type="predicted"/>
<dbReference type="AlphaFoldDB" id="A0A5B7ZW90"/>
<dbReference type="GO" id="GO:0004252">
    <property type="term" value="F:serine-type endopeptidase activity"/>
    <property type="evidence" value="ECO:0007669"/>
    <property type="project" value="TreeGrafter"/>
</dbReference>
<protein>
    <submittedName>
        <fullName evidence="7">S9 family peptidase</fullName>
    </submittedName>
</protein>
<dbReference type="ESTHER" id="9bact-a0a5b7zw90">
    <property type="family name" value="Glutamyl_Peptidase_S9"/>
</dbReference>
<keyword evidence="4" id="KW-0809">Transit peptide</keyword>
<evidence type="ECO:0000313" key="7">
    <source>
        <dbReference type="EMBL" id="QDA59117.1"/>
    </source>
</evidence>
<keyword evidence="2" id="KW-0378">Hydrolase</keyword>
<keyword evidence="5" id="KW-0732">Signal</keyword>
<dbReference type="PANTHER" id="PTHR42776:SF28">
    <property type="entry name" value="GLUTAMYL ENDOPEPTIDASE, CHLOROPLASTIC-RELATED"/>
    <property type="match status" value="1"/>
</dbReference>
<dbReference type="GO" id="GO:0006508">
    <property type="term" value="P:proteolysis"/>
    <property type="evidence" value="ECO:0007669"/>
    <property type="project" value="UniProtKB-KW"/>
</dbReference>
<evidence type="ECO:0000256" key="2">
    <source>
        <dbReference type="ARBA" id="ARBA00022801"/>
    </source>
</evidence>
<dbReference type="InterPro" id="IPR001375">
    <property type="entry name" value="Peptidase_S9_cat"/>
</dbReference>
<dbReference type="PANTHER" id="PTHR42776">
    <property type="entry name" value="SERINE PEPTIDASE S9 FAMILY MEMBER"/>
    <property type="match status" value="1"/>
</dbReference>
<evidence type="ECO:0000256" key="3">
    <source>
        <dbReference type="ARBA" id="ARBA00022825"/>
    </source>
</evidence>
<feature type="chain" id="PRO_5022776409" evidence="5">
    <location>
        <begin position="21"/>
        <end position="807"/>
    </location>
</feature>
<dbReference type="Gene3D" id="2.120.10.30">
    <property type="entry name" value="TolB, C-terminal domain"/>
    <property type="match status" value="1"/>
</dbReference>
<dbReference type="EMBL" id="CP040896">
    <property type="protein sequence ID" value="QDA59117.1"/>
    <property type="molecule type" value="Genomic_DNA"/>
</dbReference>
<dbReference type="Proteomes" id="UP000305398">
    <property type="component" value="Chromosome"/>
</dbReference>
<accession>A0A5B7ZW90</accession>
<sequence>MRKAYLLSGALWLASLAAHAQDLTYQTPPKAIAALASAAPTPRISIASNGQWMLLMDVQGMPSIAELSQPELRVAGLRLNPRTNGPSRISYATSLRLRRLPDGKELVVQGLPAKARISEVTWSPDNTKIAFTHTTDNHIELWTVDVASASARLLPNLFLNAVFGNSYQWVSDSRTIIARAIVGGRGEAPVTTAAPTGPVVQENGGKKAAARTYQDLLKSPLDEKLFEYYASAQTVKVDVGGRMQPLGEPGLIQQASPSPNGRYVLLKTMHRPYSYTLPASSFPVKVDVLSMEGLIVKAVADLPLADNVPTSFDAVPNGPREHAWRDDVPATLYWVEAQDGGDPKTQASVRDKIFTQIAPFDAPATELAALPMRYRDVLWSNANLALVEGYRWADRKEMTWTLNPTLSKAPLTVLFDRSSQDTYHDPGTPFVQRNAAGRYVLATDAKSENIFLIGNGASPEGDRPFVDELNLKTKQSTRWWRSEAPYYEVPFTILDLNKQVLVTRRESQQESPNYFLRDVRHAKLTPITSFPNPYASIGNLRKQVLKYKRADGVDLTANLYLPPNYKKEDGPLPTLMEAYPVEFKDKQDAGQVKGSPYAFTRLSWGSPVFWVTQGYAVLQGTSIPIVGEGTKEPNDTYTEQLVASAKAAIAEGQRLGVVDPKRVGVMGHSYGAFMTANLLAHSDLFKAGIARSGAYNRTLTPFGFQAEERTYWEAPEVYNQMSPFNYADKIKTPILLIHGEADNNSGTFPLQSERFYNALKGHGATVRYVTLPFEAHSYAAKESIMHMLWEMDTWLNKYVKGEPAPAN</sequence>
<reference evidence="7 8" key="1">
    <citation type="submission" date="2019-06" db="EMBL/GenBank/DDBJ databases">
        <authorList>
            <person name="Srinivasan S."/>
        </authorList>
    </citation>
    <scope>NUCLEOTIDE SEQUENCE [LARGE SCALE GENOMIC DNA]</scope>
    <source>
        <strain evidence="7 8">17J68-5</strain>
    </source>
</reference>
<gene>
    <name evidence="7" type="ORF">FHG12_02915</name>
</gene>
<dbReference type="Pfam" id="PF00326">
    <property type="entry name" value="Peptidase_S9"/>
    <property type="match status" value="1"/>
</dbReference>
<name>A0A5B7ZW90_9BACT</name>
<dbReference type="Gene3D" id="3.40.50.1820">
    <property type="entry name" value="alpha/beta hydrolase"/>
    <property type="match status" value="1"/>
</dbReference>
<dbReference type="SUPFAM" id="SSF82171">
    <property type="entry name" value="DPP6 N-terminal domain-like"/>
    <property type="match status" value="1"/>
</dbReference>
<feature type="domain" description="Peptidase S9 prolyl oligopeptidase catalytic" evidence="6">
    <location>
        <begin position="634"/>
        <end position="801"/>
    </location>
</feature>
<evidence type="ECO:0000256" key="1">
    <source>
        <dbReference type="ARBA" id="ARBA00022670"/>
    </source>
</evidence>
<dbReference type="InterPro" id="IPR029058">
    <property type="entry name" value="AB_hydrolase_fold"/>
</dbReference>
<keyword evidence="8" id="KW-1185">Reference proteome</keyword>
<dbReference type="FunFam" id="3.40.50.1820:FF:000049">
    <property type="entry name" value="probable glutamyl endopeptidase, chloroplastic"/>
    <property type="match status" value="1"/>
</dbReference>
<evidence type="ECO:0000259" key="6">
    <source>
        <dbReference type="Pfam" id="PF00326"/>
    </source>
</evidence>
<feature type="signal peptide" evidence="5">
    <location>
        <begin position="1"/>
        <end position="20"/>
    </location>
</feature>
<evidence type="ECO:0000256" key="4">
    <source>
        <dbReference type="ARBA" id="ARBA00022946"/>
    </source>
</evidence>
<dbReference type="RefSeq" id="WP_139514192.1">
    <property type="nucleotide sequence ID" value="NZ_CP040896.1"/>
</dbReference>
<keyword evidence="3" id="KW-0720">Serine protease</keyword>
<dbReference type="InterPro" id="IPR011042">
    <property type="entry name" value="6-blade_b-propeller_TolB-like"/>
</dbReference>
<evidence type="ECO:0000313" key="8">
    <source>
        <dbReference type="Proteomes" id="UP000305398"/>
    </source>
</evidence>
<organism evidence="7 8">
    <name type="scientific">Hymenobacter jejuensis</name>
    <dbReference type="NCBI Taxonomy" id="2502781"/>
    <lineage>
        <taxon>Bacteria</taxon>
        <taxon>Pseudomonadati</taxon>
        <taxon>Bacteroidota</taxon>
        <taxon>Cytophagia</taxon>
        <taxon>Cytophagales</taxon>
        <taxon>Hymenobacteraceae</taxon>
        <taxon>Hymenobacter</taxon>
    </lineage>
</organism>
<keyword evidence="1" id="KW-0645">Protease</keyword>
<evidence type="ECO:0000256" key="5">
    <source>
        <dbReference type="SAM" id="SignalP"/>
    </source>
</evidence>
<dbReference type="SUPFAM" id="SSF53474">
    <property type="entry name" value="alpha/beta-Hydrolases"/>
    <property type="match status" value="1"/>
</dbReference>
<dbReference type="OrthoDB" id="6388416at2"/>